<gene>
    <name evidence="6 8 9" type="primary">rplM</name>
    <name evidence="9" type="ORF">GCM10007894_13590</name>
</gene>
<dbReference type="PANTHER" id="PTHR11545:SF2">
    <property type="entry name" value="LARGE RIBOSOMAL SUBUNIT PROTEIN UL13M"/>
    <property type="match status" value="1"/>
</dbReference>
<proteinExistence type="inferred from homology"/>
<reference evidence="9 10" key="1">
    <citation type="journal article" date="2014" name="Int. J. Syst. Evol. Microbiol.">
        <title>Complete genome sequence of Corynebacterium casei LMG S-19264T (=DSM 44701T), isolated from a smear-ripened cheese.</title>
        <authorList>
            <consortium name="US DOE Joint Genome Institute (JGI-PGF)"/>
            <person name="Walter F."/>
            <person name="Albersmeier A."/>
            <person name="Kalinowski J."/>
            <person name="Ruckert C."/>
        </authorList>
    </citation>
    <scope>NUCLEOTIDE SEQUENCE [LARGE SCALE GENOMIC DNA]</scope>
    <source>
        <strain evidence="9 10">NBRC 112785</strain>
    </source>
</reference>
<dbReference type="InterPro" id="IPR036899">
    <property type="entry name" value="Ribosomal_uL13_sf"/>
</dbReference>
<evidence type="ECO:0000256" key="5">
    <source>
        <dbReference type="ARBA" id="ARBA00035201"/>
    </source>
</evidence>
<dbReference type="InterPro" id="IPR005823">
    <property type="entry name" value="Ribosomal_uL13_bac-type"/>
</dbReference>
<organism evidence="9 10">
    <name type="scientific">Paraferrimonas haliotis</name>
    <dbReference type="NCBI Taxonomy" id="2013866"/>
    <lineage>
        <taxon>Bacteria</taxon>
        <taxon>Pseudomonadati</taxon>
        <taxon>Pseudomonadota</taxon>
        <taxon>Gammaproteobacteria</taxon>
        <taxon>Alteromonadales</taxon>
        <taxon>Ferrimonadaceae</taxon>
        <taxon>Paraferrimonas</taxon>
    </lineage>
</organism>
<dbReference type="GO" id="GO:0017148">
    <property type="term" value="P:negative regulation of translation"/>
    <property type="evidence" value="ECO:0007669"/>
    <property type="project" value="TreeGrafter"/>
</dbReference>
<dbReference type="Proteomes" id="UP001157439">
    <property type="component" value="Unassembled WGS sequence"/>
</dbReference>
<comment type="function">
    <text evidence="6 8">This protein is one of the early assembly proteins of the 50S ribosomal subunit, although it is not seen to bind rRNA by itself. It is important during the early stages of 50S assembly.</text>
</comment>
<dbReference type="PIRSF" id="PIRSF002181">
    <property type="entry name" value="Ribosomal_L13"/>
    <property type="match status" value="1"/>
</dbReference>
<dbReference type="InterPro" id="IPR005822">
    <property type="entry name" value="Ribosomal_uL13"/>
</dbReference>
<dbReference type="NCBIfam" id="TIGR01066">
    <property type="entry name" value="rplM_bact"/>
    <property type="match status" value="1"/>
</dbReference>
<dbReference type="FunFam" id="3.90.1180.10:FF:000001">
    <property type="entry name" value="50S ribosomal protein L13"/>
    <property type="match status" value="1"/>
</dbReference>
<dbReference type="GO" id="GO:0006412">
    <property type="term" value="P:translation"/>
    <property type="evidence" value="ECO:0007669"/>
    <property type="project" value="UniProtKB-UniRule"/>
</dbReference>
<comment type="subunit">
    <text evidence="2 6">Part of the 50S ribosomal subunit.</text>
</comment>
<comment type="caution">
    <text evidence="9">The sequence shown here is derived from an EMBL/GenBank/DDBJ whole genome shotgun (WGS) entry which is preliminary data.</text>
</comment>
<dbReference type="PROSITE" id="PS00783">
    <property type="entry name" value="RIBOSOMAL_L13"/>
    <property type="match status" value="1"/>
</dbReference>
<dbReference type="EMBL" id="BSPO01000002">
    <property type="protein sequence ID" value="GLS83382.1"/>
    <property type="molecule type" value="Genomic_DNA"/>
</dbReference>
<keyword evidence="4 6" id="KW-0687">Ribonucleoprotein</keyword>
<dbReference type="CDD" id="cd00392">
    <property type="entry name" value="Ribosomal_L13"/>
    <property type="match status" value="1"/>
</dbReference>
<protein>
    <recommendedName>
        <fullName evidence="5 6">Large ribosomal subunit protein uL13</fullName>
    </recommendedName>
</protein>
<keyword evidence="3 6" id="KW-0689">Ribosomal protein</keyword>
<evidence type="ECO:0000256" key="6">
    <source>
        <dbReference type="HAMAP-Rule" id="MF_01366"/>
    </source>
</evidence>
<dbReference type="AlphaFoldDB" id="A0AA37TSM0"/>
<evidence type="ECO:0000313" key="9">
    <source>
        <dbReference type="EMBL" id="GLS83382.1"/>
    </source>
</evidence>
<keyword evidence="10" id="KW-1185">Reference proteome</keyword>
<evidence type="ECO:0000256" key="8">
    <source>
        <dbReference type="RuleBase" id="RU003878"/>
    </source>
</evidence>
<dbReference type="Gene3D" id="3.90.1180.10">
    <property type="entry name" value="Ribosomal protein L13"/>
    <property type="match status" value="1"/>
</dbReference>
<name>A0AA37TSM0_9GAMM</name>
<dbReference type="InterPro" id="IPR023563">
    <property type="entry name" value="Ribosomal_uL13_CS"/>
</dbReference>
<dbReference type="SUPFAM" id="SSF52161">
    <property type="entry name" value="Ribosomal protein L13"/>
    <property type="match status" value="1"/>
</dbReference>
<evidence type="ECO:0000256" key="7">
    <source>
        <dbReference type="RuleBase" id="RU003877"/>
    </source>
</evidence>
<evidence type="ECO:0000256" key="3">
    <source>
        <dbReference type="ARBA" id="ARBA00022980"/>
    </source>
</evidence>
<evidence type="ECO:0000256" key="1">
    <source>
        <dbReference type="ARBA" id="ARBA00006227"/>
    </source>
</evidence>
<accession>A0AA37TSM0</accession>
<dbReference type="PANTHER" id="PTHR11545">
    <property type="entry name" value="RIBOSOMAL PROTEIN L13"/>
    <property type="match status" value="1"/>
</dbReference>
<dbReference type="Pfam" id="PF00572">
    <property type="entry name" value="Ribosomal_L13"/>
    <property type="match status" value="1"/>
</dbReference>
<dbReference type="HAMAP" id="MF_01366">
    <property type="entry name" value="Ribosomal_uL13"/>
    <property type="match status" value="1"/>
</dbReference>
<evidence type="ECO:0000256" key="2">
    <source>
        <dbReference type="ARBA" id="ARBA00011838"/>
    </source>
</evidence>
<evidence type="ECO:0000256" key="4">
    <source>
        <dbReference type="ARBA" id="ARBA00023274"/>
    </source>
</evidence>
<comment type="similarity">
    <text evidence="1 6 7">Belongs to the universal ribosomal protein uL13 family.</text>
</comment>
<evidence type="ECO:0000313" key="10">
    <source>
        <dbReference type="Proteomes" id="UP001157439"/>
    </source>
</evidence>
<dbReference type="GO" id="GO:0022625">
    <property type="term" value="C:cytosolic large ribosomal subunit"/>
    <property type="evidence" value="ECO:0007669"/>
    <property type="project" value="TreeGrafter"/>
</dbReference>
<dbReference type="GO" id="GO:0003729">
    <property type="term" value="F:mRNA binding"/>
    <property type="evidence" value="ECO:0007669"/>
    <property type="project" value="TreeGrafter"/>
</dbReference>
<sequence>MKTFTAKPETVKRDWYVVDANGKTLGRLATEIATRLRGKHKPEYTPHVDTGDYIVVINADKVTVTGNKAKGKMYYSHTGFPGGIKEISFEKLIDKKPEMIIEKAVKGMLPKGPLGRAMFRKLKVYAGAEHNHAAQQPQVLDI</sequence>
<dbReference type="GO" id="GO:0003735">
    <property type="term" value="F:structural constituent of ribosome"/>
    <property type="evidence" value="ECO:0007669"/>
    <property type="project" value="InterPro"/>
</dbReference>
<dbReference type="RefSeq" id="WP_095497065.1">
    <property type="nucleotide sequence ID" value="NZ_BSPO01000002.1"/>
</dbReference>